<name>A0A8S1P4Z6_PARPR</name>
<dbReference type="Proteomes" id="UP000688137">
    <property type="component" value="Unassembled WGS sequence"/>
</dbReference>
<evidence type="ECO:0000313" key="1">
    <source>
        <dbReference type="EMBL" id="CAD8098103.1"/>
    </source>
</evidence>
<accession>A0A8S1P4Z6</accession>
<dbReference type="EMBL" id="CAJJDM010000109">
    <property type="protein sequence ID" value="CAD8098103.1"/>
    <property type="molecule type" value="Genomic_DNA"/>
</dbReference>
<sequence length="170" mass="19818">MLEQIAFTSNKKAQDVTLKSLLDIPFRCIVAKIIEVCIKEKESVGSFQYAMKICAQNKIIEIFNKQPGIIDELFVKANDIITIESVLYTLNYQIQDIQIIQIQKANPIKKHPKIRINIITKNQSKESTEKEDQKQQTLQNHFNIQSQNLNIEFQQENHTQIVFKNQEQTE</sequence>
<gene>
    <name evidence="1" type="ORF">PPRIM_AZ9-3.1.T1060051</name>
</gene>
<protein>
    <submittedName>
        <fullName evidence="1">Uncharacterized protein</fullName>
    </submittedName>
</protein>
<organism evidence="1 2">
    <name type="scientific">Paramecium primaurelia</name>
    <dbReference type="NCBI Taxonomy" id="5886"/>
    <lineage>
        <taxon>Eukaryota</taxon>
        <taxon>Sar</taxon>
        <taxon>Alveolata</taxon>
        <taxon>Ciliophora</taxon>
        <taxon>Intramacronucleata</taxon>
        <taxon>Oligohymenophorea</taxon>
        <taxon>Peniculida</taxon>
        <taxon>Parameciidae</taxon>
        <taxon>Paramecium</taxon>
    </lineage>
</organism>
<evidence type="ECO:0000313" key="2">
    <source>
        <dbReference type="Proteomes" id="UP000688137"/>
    </source>
</evidence>
<reference evidence="1" key="1">
    <citation type="submission" date="2021-01" db="EMBL/GenBank/DDBJ databases">
        <authorList>
            <consortium name="Genoscope - CEA"/>
            <person name="William W."/>
        </authorList>
    </citation>
    <scope>NUCLEOTIDE SEQUENCE</scope>
</reference>
<dbReference type="OMA" id="IFNKQPG"/>
<dbReference type="AlphaFoldDB" id="A0A8S1P4Z6"/>
<keyword evidence="2" id="KW-1185">Reference proteome</keyword>
<proteinExistence type="predicted"/>
<comment type="caution">
    <text evidence="1">The sequence shown here is derived from an EMBL/GenBank/DDBJ whole genome shotgun (WGS) entry which is preliminary data.</text>
</comment>